<gene>
    <name evidence="6" type="ORF">B0I35DRAFT_418989</name>
</gene>
<dbReference type="EMBL" id="JAGPNK010000001">
    <property type="protein sequence ID" value="KAH7328992.1"/>
    <property type="molecule type" value="Genomic_DNA"/>
</dbReference>
<dbReference type="OrthoDB" id="1898221at2759"/>
<feature type="transmembrane region" description="Helical" evidence="5">
    <location>
        <begin position="190"/>
        <end position="215"/>
    </location>
</feature>
<feature type="transmembrane region" description="Helical" evidence="5">
    <location>
        <begin position="87"/>
        <end position="107"/>
    </location>
</feature>
<comment type="subcellular location">
    <subcellularLocation>
        <location evidence="1">Endomembrane system</location>
        <topology evidence="1">Multi-pass membrane protein</topology>
    </subcellularLocation>
</comment>
<dbReference type="Pfam" id="PF04750">
    <property type="entry name" value="Far-17a_AIG1"/>
    <property type="match status" value="1"/>
</dbReference>
<keyword evidence="3 5" id="KW-1133">Transmembrane helix</keyword>
<dbReference type="PANTHER" id="PTHR10989">
    <property type="entry name" value="ANDROGEN-INDUCED PROTEIN 1-RELATED"/>
    <property type="match status" value="1"/>
</dbReference>
<sequence>MAPPSHRLQRLTSPSPSFSLLHHAMGLASFANSFYFLTQWDTPLSSSYGWHFQFLTIIGLAASTLAFALAALADLTMSRQLFQAKNAVAVIATPLEAVISILYWGIRLIDPAMLFPPDFAIPMGADLGFHLAPAVFLSLDLILFSPPWTITVYTTMALSTGFAFLYWYWVELCFSKNGWYPYPLFEMLSTVQRACLFTFAAALVTLSSGMLKWVYGWVNGYESARKEAHKPLKKIE</sequence>
<evidence type="ECO:0000256" key="3">
    <source>
        <dbReference type="ARBA" id="ARBA00022989"/>
    </source>
</evidence>
<protein>
    <submittedName>
        <fullName evidence="6">FAR-17a/AIG1-like protein</fullName>
    </submittedName>
</protein>
<feature type="transmembrane region" description="Helical" evidence="5">
    <location>
        <begin position="119"/>
        <end position="143"/>
    </location>
</feature>
<evidence type="ECO:0000256" key="2">
    <source>
        <dbReference type="ARBA" id="ARBA00022692"/>
    </source>
</evidence>
<reference evidence="6" key="1">
    <citation type="journal article" date="2021" name="Nat. Commun.">
        <title>Genetic determinants of endophytism in the Arabidopsis root mycobiome.</title>
        <authorList>
            <person name="Mesny F."/>
            <person name="Miyauchi S."/>
            <person name="Thiergart T."/>
            <person name="Pickel B."/>
            <person name="Atanasova L."/>
            <person name="Karlsson M."/>
            <person name="Huettel B."/>
            <person name="Barry K.W."/>
            <person name="Haridas S."/>
            <person name="Chen C."/>
            <person name="Bauer D."/>
            <person name="Andreopoulos W."/>
            <person name="Pangilinan J."/>
            <person name="LaButti K."/>
            <person name="Riley R."/>
            <person name="Lipzen A."/>
            <person name="Clum A."/>
            <person name="Drula E."/>
            <person name="Henrissat B."/>
            <person name="Kohler A."/>
            <person name="Grigoriev I.V."/>
            <person name="Martin F.M."/>
            <person name="Hacquard S."/>
        </authorList>
    </citation>
    <scope>NUCLEOTIDE SEQUENCE</scope>
    <source>
        <strain evidence="6">MPI-CAGE-CH-0235</strain>
    </source>
</reference>
<evidence type="ECO:0000256" key="5">
    <source>
        <dbReference type="SAM" id="Phobius"/>
    </source>
</evidence>
<feature type="transmembrane region" description="Helical" evidence="5">
    <location>
        <begin position="50"/>
        <end position="75"/>
    </location>
</feature>
<feature type="transmembrane region" description="Helical" evidence="5">
    <location>
        <begin position="150"/>
        <end position="170"/>
    </location>
</feature>
<dbReference type="AlphaFoldDB" id="A0A8K0WWS4"/>
<evidence type="ECO:0000256" key="1">
    <source>
        <dbReference type="ARBA" id="ARBA00004127"/>
    </source>
</evidence>
<comment type="caution">
    <text evidence="6">The sequence shown here is derived from an EMBL/GenBank/DDBJ whole genome shotgun (WGS) entry which is preliminary data.</text>
</comment>
<keyword evidence="4 5" id="KW-0472">Membrane</keyword>
<evidence type="ECO:0000313" key="6">
    <source>
        <dbReference type="EMBL" id="KAH7328992.1"/>
    </source>
</evidence>
<proteinExistence type="predicted"/>
<name>A0A8K0WWS4_9HYPO</name>
<feature type="transmembrane region" description="Helical" evidence="5">
    <location>
        <begin position="20"/>
        <end position="38"/>
    </location>
</feature>
<dbReference type="GO" id="GO:0016020">
    <property type="term" value="C:membrane"/>
    <property type="evidence" value="ECO:0007669"/>
    <property type="project" value="InterPro"/>
</dbReference>
<dbReference type="Proteomes" id="UP000813444">
    <property type="component" value="Unassembled WGS sequence"/>
</dbReference>
<keyword evidence="2 5" id="KW-0812">Transmembrane</keyword>
<dbReference type="PANTHER" id="PTHR10989:SF16">
    <property type="entry name" value="AT02829P-RELATED"/>
    <property type="match status" value="1"/>
</dbReference>
<evidence type="ECO:0000313" key="7">
    <source>
        <dbReference type="Proteomes" id="UP000813444"/>
    </source>
</evidence>
<accession>A0A8K0WWS4</accession>
<dbReference type="GO" id="GO:0012505">
    <property type="term" value="C:endomembrane system"/>
    <property type="evidence" value="ECO:0007669"/>
    <property type="project" value="UniProtKB-SubCell"/>
</dbReference>
<organism evidence="6 7">
    <name type="scientific">Stachybotrys elegans</name>
    <dbReference type="NCBI Taxonomy" id="80388"/>
    <lineage>
        <taxon>Eukaryota</taxon>
        <taxon>Fungi</taxon>
        <taxon>Dikarya</taxon>
        <taxon>Ascomycota</taxon>
        <taxon>Pezizomycotina</taxon>
        <taxon>Sordariomycetes</taxon>
        <taxon>Hypocreomycetidae</taxon>
        <taxon>Hypocreales</taxon>
        <taxon>Stachybotryaceae</taxon>
        <taxon>Stachybotrys</taxon>
    </lineage>
</organism>
<keyword evidence="7" id="KW-1185">Reference proteome</keyword>
<dbReference type="InterPro" id="IPR006838">
    <property type="entry name" value="ADTRP_AIG1"/>
</dbReference>
<evidence type="ECO:0000256" key="4">
    <source>
        <dbReference type="ARBA" id="ARBA00023136"/>
    </source>
</evidence>